<reference evidence="2" key="1">
    <citation type="submission" date="2020-02" db="EMBL/GenBank/DDBJ databases">
        <authorList>
            <person name="Chen W.-M."/>
        </authorList>
    </citation>
    <scope>NUCLEOTIDE SEQUENCE</scope>
    <source>
        <strain evidence="2">NBD-18</strain>
    </source>
</reference>
<sequence length="140" mass="15348">MFATSEEAELAFYDALERADLARLMQIWSDEEEIVCVHPGGLRLVGLHAVKEAWQEILSNGGLHIRPSSTVVLHSMMSATHTLVEQVTVQGTDAPEVAYCYATNVYHKGPTGWRLVMHHASAAPSEAGRHDVHDAPGLLH</sequence>
<name>A0A6B2R135_9BURK</name>
<accession>A0A6B2R135</accession>
<dbReference type="AlphaFoldDB" id="A0A6B2R135"/>
<proteinExistence type="predicted"/>
<dbReference type="InterPro" id="IPR037401">
    <property type="entry name" value="SnoaL-like"/>
</dbReference>
<feature type="domain" description="SnoaL-like" evidence="1">
    <location>
        <begin position="11"/>
        <end position="123"/>
    </location>
</feature>
<dbReference type="RefSeq" id="WP_163654097.1">
    <property type="nucleotide sequence ID" value="NZ_JAAGRN010000004.1"/>
</dbReference>
<gene>
    <name evidence="2" type="ORF">G3I67_07435</name>
</gene>
<organism evidence="2">
    <name type="scientific">Sheuella amnicola</name>
    <dbReference type="NCBI Taxonomy" id="2707330"/>
    <lineage>
        <taxon>Bacteria</taxon>
        <taxon>Pseudomonadati</taxon>
        <taxon>Pseudomonadota</taxon>
        <taxon>Betaproteobacteria</taxon>
        <taxon>Burkholderiales</taxon>
        <taxon>Alcaligenaceae</taxon>
        <taxon>Sheuella</taxon>
    </lineage>
</organism>
<evidence type="ECO:0000259" key="1">
    <source>
        <dbReference type="Pfam" id="PF13474"/>
    </source>
</evidence>
<dbReference type="Pfam" id="PF13474">
    <property type="entry name" value="SnoaL_3"/>
    <property type="match status" value="1"/>
</dbReference>
<dbReference type="EMBL" id="JAAGRN010000004">
    <property type="protein sequence ID" value="NDY83059.1"/>
    <property type="molecule type" value="Genomic_DNA"/>
</dbReference>
<dbReference type="SUPFAM" id="SSF54427">
    <property type="entry name" value="NTF2-like"/>
    <property type="match status" value="1"/>
</dbReference>
<dbReference type="InterPro" id="IPR032710">
    <property type="entry name" value="NTF2-like_dom_sf"/>
</dbReference>
<protein>
    <submittedName>
        <fullName evidence="2">Nuclear transport factor 2 family protein</fullName>
    </submittedName>
</protein>
<dbReference type="Gene3D" id="3.10.450.50">
    <property type="match status" value="1"/>
</dbReference>
<dbReference type="PANTHER" id="PTHR34957:SF1">
    <property type="entry name" value="NUCLEAR TRANSPORT FACTOR 2 (NTF2) FAMILY PROTEIN"/>
    <property type="match status" value="1"/>
</dbReference>
<dbReference type="PANTHER" id="PTHR34957">
    <property type="entry name" value="NUCLEAR TRANSPORT FACTOR 2 (NTF2) FAMILY PROTEIN"/>
    <property type="match status" value="1"/>
</dbReference>
<evidence type="ECO:0000313" key="2">
    <source>
        <dbReference type="EMBL" id="NDY83059.1"/>
    </source>
</evidence>
<comment type="caution">
    <text evidence="2">The sequence shown here is derived from an EMBL/GenBank/DDBJ whole genome shotgun (WGS) entry which is preliminary data.</text>
</comment>